<organism evidence="14 15">
    <name type="scientific">Larinioides sclopetarius</name>
    <dbReference type="NCBI Taxonomy" id="280406"/>
    <lineage>
        <taxon>Eukaryota</taxon>
        <taxon>Metazoa</taxon>
        <taxon>Ecdysozoa</taxon>
        <taxon>Arthropoda</taxon>
        <taxon>Chelicerata</taxon>
        <taxon>Arachnida</taxon>
        <taxon>Araneae</taxon>
        <taxon>Araneomorphae</taxon>
        <taxon>Entelegynae</taxon>
        <taxon>Araneoidea</taxon>
        <taxon>Araneidae</taxon>
        <taxon>Larinioides</taxon>
    </lineage>
</organism>
<feature type="domain" description="Neurotransmitter-gated ion-channel transmembrane" evidence="13">
    <location>
        <begin position="121"/>
        <end position="229"/>
    </location>
</feature>
<dbReference type="InterPro" id="IPR006029">
    <property type="entry name" value="Neurotrans-gated_channel_TM"/>
</dbReference>
<dbReference type="Proteomes" id="UP001497382">
    <property type="component" value="Unassembled WGS sequence"/>
</dbReference>
<evidence type="ECO:0000256" key="2">
    <source>
        <dbReference type="ARBA" id="ARBA00004236"/>
    </source>
</evidence>
<dbReference type="PROSITE" id="PS00236">
    <property type="entry name" value="NEUROTR_ION_CHANNEL"/>
    <property type="match status" value="1"/>
</dbReference>
<sequence length="307" mass="35811">MSIWNDSRLYLNKYRDSLASEFSIVYERCRHYIWTPDIFFENAKHIENFENTSPSTMLKVLPDGAIIMSTRYSFKAGCDMNFENYPFDSQKCVFYVSLSNYTSLLANFRMVRRLTGSIMNTYAPSTMIVTMSWVSFWIKVDAVPARVALSVTSLLTLCTQVEQYKSQLPPVNYIKAMDIWLFVCILMVFSSLLVFAVSYHLHSRKCKECTKEKKTGEKTEFLFKKGRKMKLYPLITDEDKQIKFIQSSKGPYPIQEMNAKECQKCLESQAWGPRVDEICKTVFPGSFLIFAIVYWVHYLRIYNGHLS</sequence>
<dbReference type="Gene3D" id="2.70.170.10">
    <property type="entry name" value="Neurotransmitter-gated ion-channel ligand-binding domain"/>
    <property type="match status" value="1"/>
</dbReference>
<dbReference type="GO" id="GO:0099095">
    <property type="term" value="F:ligand-gated monoatomic anion channel activity"/>
    <property type="evidence" value="ECO:0007669"/>
    <property type="project" value="UniProtKB-ARBA"/>
</dbReference>
<keyword evidence="9 11" id="KW-0472">Membrane</keyword>
<dbReference type="SUPFAM" id="SSF90112">
    <property type="entry name" value="Neurotransmitter-gated ion-channel transmembrane pore"/>
    <property type="match status" value="1"/>
</dbReference>
<reference evidence="14 15" key="1">
    <citation type="submission" date="2024-04" db="EMBL/GenBank/DDBJ databases">
        <authorList>
            <person name="Rising A."/>
            <person name="Reimegard J."/>
            <person name="Sonavane S."/>
            <person name="Akerstrom W."/>
            <person name="Nylinder S."/>
            <person name="Hedman E."/>
            <person name="Kallberg Y."/>
        </authorList>
    </citation>
    <scope>NUCLEOTIDE SEQUENCE [LARGE SCALE GENOMIC DNA]</scope>
</reference>
<dbReference type="Gene3D" id="6.10.250.2810">
    <property type="match status" value="1"/>
</dbReference>
<dbReference type="InterPro" id="IPR036719">
    <property type="entry name" value="Neuro-gated_channel_TM_sf"/>
</dbReference>
<dbReference type="GO" id="GO:0005230">
    <property type="term" value="F:extracellular ligand-gated monoatomic ion channel activity"/>
    <property type="evidence" value="ECO:0007669"/>
    <property type="project" value="InterPro"/>
</dbReference>
<name>A0AAV2BBQ1_9ARAC</name>
<evidence type="ECO:0000256" key="8">
    <source>
        <dbReference type="ARBA" id="ARBA00023065"/>
    </source>
</evidence>
<keyword evidence="5 11" id="KW-0812">Transmembrane</keyword>
<proteinExistence type="predicted"/>
<dbReference type="Pfam" id="PF02931">
    <property type="entry name" value="Neur_chan_LBD"/>
    <property type="match status" value="1"/>
</dbReference>
<evidence type="ECO:0000259" key="13">
    <source>
        <dbReference type="Pfam" id="PF02932"/>
    </source>
</evidence>
<evidence type="ECO:0000256" key="4">
    <source>
        <dbReference type="ARBA" id="ARBA00022475"/>
    </source>
</evidence>
<evidence type="ECO:0000256" key="10">
    <source>
        <dbReference type="ARBA" id="ARBA00023303"/>
    </source>
</evidence>
<comment type="caution">
    <text evidence="14">The sequence shown here is derived from an EMBL/GenBank/DDBJ whole genome shotgun (WGS) entry which is preliminary data.</text>
</comment>
<evidence type="ECO:0000256" key="9">
    <source>
        <dbReference type="ARBA" id="ARBA00023136"/>
    </source>
</evidence>
<dbReference type="InterPro" id="IPR006201">
    <property type="entry name" value="Neur_channel"/>
</dbReference>
<dbReference type="GO" id="GO:0005886">
    <property type="term" value="C:plasma membrane"/>
    <property type="evidence" value="ECO:0007669"/>
    <property type="project" value="UniProtKB-SubCell"/>
</dbReference>
<dbReference type="PRINTS" id="PR00253">
    <property type="entry name" value="GABAARECEPTR"/>
</dbReference>
<keyword evidence="4" id="KW-1003">Cell membrane</keyword>
<dbReference type="InterPro" id="IPR018000">
    <property type="entry name" value="Neurotransmitter_ion_chnl_CS"/>
</dbReference>
<comment type="subcellular location">
    <subcellularLocation>
        <location evidence="2">Cell membrane</location>
    </subcellularLocation>
    <subcellularLocation>
        <location evidence="1">Membrane</location>
        <topology evidence="1">Multi-pass membrane protein</topology>
    </subcellularLocation>
</comment>
<dbReference type="PANTHER" id="PTHR18945">
    <property type="entry name" value="NEUROTRANSMITTER GATED ION CHANNEL"/>
    <property type="match status" value="1"/>
</dbReference>
<dbReference type="GO" id="GO:0005254">
    <property type="term" value="F:chloride channel activity"/>
    <property type="evidence" value="ECO:0007669"/>
    <property type="project" value="UniProtKB-ARBA"/>
</dbReference>
<dbReference type="GO" id="GO:0004888">
    <property type="term" value="F:transmembrane signaling receptor activity"/>
    <property type="evidence" value="ECO:0007669"/>
    <property type="project" value="InterPro"/>
</dbReference>
<dbReference type="Pfam" id="PF02932">
    <property type="entry name" value="Neur_chan_memb"/>
    <property type="match status" value="1"/>
</dbReference>
<dbReference type="AlphaFoldDB" id="A0AAV2BBQ1"/>
<protein>
    <submittedName>
        <fullName evidence="14">Uncharacterized protein</fullName>
    </submittedName>
</protein>
<dbReference type="InterPro" id="IPR006028">
    <property type="entry name" value="GABAA/Glycine_rcpt"/>
</dbReference>
<feature type="domain" description="Neurotransmitter-gated ion-channel ligand-binding" evidence="12">
    <location>
        <begin position="3"/>
        <end position="105"/>
    </location>
</feature>
<evidence type="ECO:0000256" key="5">
    <source>
        <dbReference type="ARBA" id="ARBA00022692"/>
    </source>
</evidence>
<feature type="transmembrane region" description="Helical" evidence="11">
    <location>
        <begin position="179"/>
        <end position="201"/>
    </location>
</feature>
<dbReference type="InterPro" id="IPR006202">
    <property type="entry name" value="Neur_chan_lig-bd"/>
</dbReference>
<keyword evidence="8" id="KW-0406">Ion transport</keyword>
<evidence type="ECO:0000256" key="1">
    <source>
        <dbReference type="ARBA" id="ARBA00004141"/>
    </source>
</evidence>
<evidence type="ECO:0000256" key="7">
    <source>
        <dbReference type="ARBA" id="ARBA00022989"/>
    </source>
</evidence>
<evidence type="ECO:0000256" key="6">
    <source>
        <dbReference type="ARBA" id="ARBA00022729"/>
    </source>
</evidence>
<evidence type="ECO:0000256" key="11">
    <source>
        <dbReference type="SAM" id="Phobius"/>
    </source>
</evidence>
<evidence type="ECO:0000259" key="12">
    <source>
        <dbReference type="Pfam" id="PF02931"/>
    </source>
</evidence>
<evidence type="ECO:0000313" key="14">
    <source>
        <dbReference type="EMBL" id="CAL1293039.1"/>
    </source>
</evidence>
<keyword evidence="7 11" id="KW-1133">Transmembrane helix</keyword>
<gene>
    <name evidence="14" type="ORF">LARSCL_LOCUS17972</name>
</gene>
<dbReference type="CDD" id="cd19049">
    <property type="entry name" value="LGIC_TM_anion"/>
    <property type="match status" value="1"/>
</dbReference>
<evidence type="ECO:0000313" key="15">
    <source>
        <dbReference type="Proteomes" id="UP001497382"/>
    </source>
</evidence>
<accession>A0AAV2BBQ1</accession>
<feature type="transmembrane region" description="Helical" evidence="11">
    <location>
        <begin position="282"/>
        <end position="301"/>
    </location>
</feature>
<feature type="transmembrane region" description="Helical" evidence="11">
    <location>
        <begin position="119"/>
        <end position="138"/>
    </location>
</feature>
<dbReference type="EMBL" id="CAXIEN010000318">
    <property type="protein sequence ID" value="CAL1293039.1"/>
    <property type="molecule type" value="Genomic_DNA"/>
</dbReference>
<dbReference type="InterPro" id="IPR036734">
    <property type="entry name" value="Neur_chan_lig-bd_sf"/>
</dbReference>
<evidence type="ECO:0000256" key="3">
    <source>
        <dbReference type="ARBA" id="ARBA00022448"/>
    </source>
</evidence>
<dbReference type="SUPFAM" id="SSF63712">
    <property type="entry name" value="Nicotinic receptor ligand binding domain-like"/>
    <property type="match status" value="1"/>
</dbReference>
<keyword evidence="15" id="KW-1185">Reference proteome</keyword>
<keyword evidence="6" id="KW-0732">Signal</keyword>
<keyword evidence="10" id="KW-0407">Ion channel</keyword>
<keyword evidence="3" id="KW-0813">Transport</keyword>